<dbReference type="Gene3D" id="3.30.1060.10">
    <property type="entry name" value="Peptide methionine sulphoxide reductase MsrA"/>
    <property type="match status" value="1"/>
</dbReference>
<evidence type="ECO:0000256" key="1">
    <source>
        <dbReference type="ARBA" id="ARBA00023002"/>
    </source>
</evidence>
<name>A0ABW4R9B2_9RHOB</name>
<dbReference type="Pfam" id="PF01625">
    <property type="entry name" value="PMSR"/>
    <property type="match status" value="1"/>
</dbReference>
<keyword evidence="8" id="KW-1185">Reference proteome</keyword>
<proteinExistence type="inferred from homology"/>
<dbReference type="HAMAP" id="MF_01401">
    <property type="entry name" value="MsrA"/>
    <property type="match status" value="1"/>
</dbReference>
<gene>
    <name evidence="4 7" type="primary">msrA</name>
    <name evidence="7" type="ORF">ACFSCT_13435</name>
</gene>
<evidence type="ECO:0000313" key="7">
    <source>
        <dbReference type="EMBL" id="MFD1882721.1"/>
    </source>
</evidence>
<evidence type="ECO:0000256" key="4">
    <source>
        <dbReference type="HAMAP-Rule" id="MF_01401"/>
    </source>
</evidence>
<dbReference type="InterPro" id="IPR002569">
    <property type="entry name" value="Met_Sox_Rdtase_MsrA_dom"/>
</dbReference>
<evidence type="ECO:0000256" key="3">
    <source>
        <dbReference type="ARBA" id="ARBA00048782"/>
    </source>
</evidence>
<feature type="region of interest" description="Disordered" evidence="5">
    <location>
        <begin position="173"/>
        <end position="194"/>
    </location>
</feature>
<dbReference type="Proteomes" id="UP001597213">
    <property type="component" value="Unassembled WGS sequence"/>
</dbReference>
<comment type="caution">
    <text evidence="7">The sequence shown here is derived from an EMBL/GenBank/DDBJ whole genome shotgun (WGS) entry which is preliminary data.</text>
</comment>
<dbReference type="InterPro" id="IPR036509">
    <property type="entry name" value="Met_Sox_Rdtase_MsrA_sf"/>
</dbReference>
<dbReference type="RefSeq" id="WP_379143500.1">
    <property type="nucleotide sequence ID" value="NZ_JBHUEN010000043.1"/>
</dbReference>
<sequence length="194" mass="21357">MSAPIHAVFGRPLDEPVPHGFDQVIFGMGRFWGAERLFWEQEGVHMTSVGFAGGTTENPTYEQVSAGDTGHAEVVRVVFDSSRISFEHLLKLFWDNHDPTQGDRQGDDVGSQYRSVIMTFNDTQQALAEASKVDYGNRLAVDGFGDITTQILPATTFWPAEESQQQYLAKNADGRSDLRGTGVESAMIQPSGEL</sequence>
<comment type="catalytic activity">
    <reaction evidence="3 4">
        <text>[thioredoxin]-disulfide + L-methionine + H2O = L-methionine (S)-S-oxide + [thioredoxin]-dithiol</text>
        <dbReference type="Rhea" id="RHEA:19993"/>
        <dbReference type="Rhea" id="RHEA-COMP:10698"/>
        <dbReference type="Rhea" id="RHEA-COMP:10700"/>
        <dbReference type="ChEBI" id="CHEBI:15377"/>
        <dbReference type="ChEBI" id="CHEBI:29950"/>
        <dbReference type="ChEBI" id="CHEBI:50058"/>
        <dbReference type="ChEBI" id="CHEBI:57844"/>
        <dbReference type="ChEBI" id="CHEBI:58772"/>
        <dbReference type="EC" id="1.8.4.11"/>
    </reaction>
</comment>
<comment type="catalytic activity">
    <reaction evidence="2 4">
        <text>L-methionyl-[protein] + [thioredoxin]-disulfide + H2O = L-methionyl-(S)-S-oxide-[protein] + [thioredoxin]-dithiol</text>
        <dbReference type="Rhea" id="RHEA:14217"/>
        <dbReference type="Rhea" id="RHEA-COMP:10698"/>
        <dbReference type="Rhea" id="RHEA-COMP:10700"/>
        <dbReference type="Rhea" id="RHEA-COMP:12313"/>
        <dbReference type="Rhea" id="RHEA-COMP:12315"/>
        <dbReference type="ChEBI" id="CHEBI:15377"/>
        <dbReference type="ChEBI" id="CHEBI:16044"/>
        <dbReference type="ChEBI" id="CHEBI:29950"/>
        <dbReference type="ChEBI" id="CHEBI:44120"/>
        <dbReference type="ChEBI" id="CHEBI:50058"/>
        <dbReference type="EC" id="1.8.4.11"/>
    </reaction>
</comment>
<evidence type="ECO:0000313" key="8">
    <source>
        <dbReference type="Proteomes" id="UP001597213"/>
    </source>
</evidence>
<feature type="domain" description="Peptide methionine sulphoxide reductase MsrA" evidence="6">
    <location>
        <begin position="23"/>
        <end position="174"/>
    </location>
</feature>
<protein>
    <recommendedName>
        <fullName evidence="4">Peptide methionine sulfoxide reductase MsrA</fullName>
        <shortName evidence="4">Protein-methionine-S-oxide reductase</shortName>
        <ecNumber evidence="4">1.8.4.11</ecNumber>
    </recommendedName>
    <alternativeName>
        <fullName evidence="4">Peptide-methionine (S)-S-oxide reductase</fullName>
        <shortName evidence="4">Peptide Met(O) reductase</shortName>
    </alternativeName>
</protein>
<dbReference type="NCBIfam" id="TIGR00401">
    <property type="entry name" value="msrA"/>
    <property type="match status" value="1"/>
</dbReference>
<comment type="function">
    <text evidence="4">Has an important function as a repair enzyme for proteins that have been inactivated by oxidation. Catalyzes the reversible oxidation-reduction of methionine sulfoxide in proteins to methionine.</text>
</comment>
<comment type="similarity">
    <text evidence="4">Belongs to the MsrA Met sulfoxide reductase family.</text>
</comment>
<dbReference type="EMBL" id="JBHUEN010000043">
    <property type="protein sequence ID" value="MFD1882721.1"/>
    <property type="molecule type" value="Genomic_DNA"/>
</dbReference>
<dbReference type="EC" id="1.8.4.11" evidence="4"/>
<accession>A0ABW4R9B2</accession>
<reference evidence="8" key="1">
    <citation type="journal article" date="2019" name="Int. J. Syst. Evol. Microbiol.">
        <title>The Global Catalogue of Microorganisms (GCM) 10K type strain sequencing project: providing services to taxonomists for standard genome sequencing and annotation.</title>
        <authorList>
            <consortium name="The Broad Institute Genomics Platform"/>
            <consortium name="The Broad Institute Genome Sequencing Center for Infectious Disease"/>
            <person name="Wu L."/>
            <person name="Ma J."/>
        </authorList>
    </citation>
    <scope>NUCLEOTIDE SEQUENCE [LARGE SCALE GENOMIC DNA]</scope>
    <source>
        <strain evidence="8">CCUG 56029</strain>
    </source>
</reference>
<keyword evidence="1 4" id="KW-0560">Oxidoreductase</keyword>
<dbReference type="PANTHER" id="PTHR42799:SF2">
    <property type="entry name" value="MITOCHONDRIAL PEPTIDE METHIONINE SULFOXIDE REDUCTASE"/>
    <property type="match status" value="1"/>
</dbReference>
<dbReference type="InterPro" id="IPR050162">
    <property type="entry name" value="MsrA_MetSO_reductase"/>
</dbReference>
<dbReference type="GO" id="GO:0008113">
    <property type="term" value="F:peptide-methionine (S)-S-oxide reductase activity"/>
    <property type="evidence" value="ECO:0007669"/>
    <property type="project" value="UniProtKB-EC"/>
</dbReference>
<evidence type="ECO:0000259" key="6">
    <source>
        <dbReference type="Pfam" id="PF01625"/>
    </source>
</evidence>
<dbReference type="PANTHER" id="PTHR42799">
    <property type="entry name" value="MITOCHONDRIAL PEPTIDE METHIONINE SULFOXIDE REDUCTASE"/>
    <property type="match status" value="1"/>
</dbReference>
<organism evidence="7 8">
    <name type="scientific">Paracoccus pacificus</name>
    <dbReference type="NCBI Taxonomy" id="1463598"/>
    <lineage>
        <taxon>Bacteria</taxon>
        <taxon>Pseudomonadati</taxon>
        <taxon>Pseudomonadota</taxon>
        <taxon>Alphaproteobacteria</taxon>
        <taxon>Rhodobacterales</taxon>
        <taxon>Paracoccaceae</taxon>
        <taxon>Paracoccus</taxon>
    </lineage>
</organism>
<dbReference type="SUPFAM" id="SSF55068">
    <property type="entry name" value="Peptide methionine sulfoxide reductase"/>
    <property type="match status" value="1"/>
</dbReference>
<evidence type="ECO:0000256" key="2">
    <source>
        <dbReference type="ARBA" id="ARBA00047806"/>
    </source>
</evidence>
<comment type="caution">
    <text evidence="4">Lacks conserved residue(s) required for the propagation of feature annotation.</text>
</comment>
<evidence type="ECO:0000256" key="5">
    <source>
        <dbReference type="SAM" id="MobiDB-lite"/>
    </source>
</evidence>